<protein>
    <submittedName>
        <fullName evidence="2">Rpn family recombination-promoting nuclease/putative transposase</fullName>
    </submittedName>
</protein>
<organism evidence="2">
    <name type="scientific">Moorena producens (strain JHB)</name>
    <dbReference type="NCBI Taxonomy" id="1454205"/>
    <lineage>
        <taxon>Bacteria</taxon>
        <taxon>Bacillati</taxon>
        <taxon>Cyanobacteriota</taxon>
        <taxon>Cyanophyceae</taxon>
        <taxon>Coleofasciculales</taxon>
        <taxon>Coleofasciculaceae</taxon>
        <taxon>Moorena</taxon>
    </lineage>
</organism>
<dbReference type="Pfam" id="PF14261">
    <property type="entry name" value="DUF4351"/>
    <property type="match status" value="1"/>
</dbReference>
<proteinExistence type="predicted"/>
<reference evidence="2" key="1">
    <citation type="journal article" date="2017" name="Proc. Natl. Acad. Sci. U.S.A.">
        <title>Comparative genomics uncovers the prolific and distinctive metabolic potential of the cyanobacterial genus Moorea.</title>
        <authorList>
            <person name="Leao T."/>
            <person name="Castelao G."/>
            <person name="Korobeynikov A."/>
            <person name="Monroe E.A."/>
            <person name="Podell S."/>
            <person name="Glukhov E."/>
            <person name="Allen E.E."/>
            <person name="Gerwick W.H."/>
            <person name="Gerwick L."/>
        </authorList>
    </citation>
    <scope>NUCLEOTIDE SEQUENCE</scope>
    <source>
        <strain evidence="2">JHB</strain>
    </source>
</reference>
<dbReference type="Proteomes" id="UP000176944">
    <property type="component" value="Chromosome"/>
</dbReference>
<dbReference type="InterPro" id="IPR025587">
    <property type="entry name" value="DUF4351"/>
</dbReference>
<dbReference type="NCBIfam" id="TIGR01784">
    <property type="entry name" value="T_den_put_tspse"/>
    <property type="match status" value="1"/>
</dbReference>
<feature type="domain" description="DUF4351" evidence="1">
    <location>
        <begin position="273"/>
        <end position="330"/>
    </location>
</feature>
<reference evidence="2" key="2">
    <citation type="submission" date="2022-10" db="EMBL/GenBank/DDBJ databases">
        <authorList>
            <person name="Ngo T.-E."/>
        </authorList>
    </citation>
    <scope>NUCLEOTIDE SEQUENCE</scope>
    <source>
        <strain evidence="2">JHB</strain>
    </source>
</reference>
<accession>A0A9Q9SSU5</accession>
<evidence type="ECO:0000259" key="1">
    <source>
        <dbReference type="Pfam" id="PF14261"/>
    </source>
</evidence>
<dbReference type="AlphaFoldDB" id="A0A9Q9SSU5"/>
<name>A0A9Q9SSU5_MOOP1</name>
<dbReference type="InterPro" id="IPR010106">
    <property type="entry name" value="RpnA"/>
</dbReference>
<gene>
    <name evidence="2" type="ORF">BJP36_42365</name>
</gene>
<sequence length="335" mass="39182">MATRHIRFDWAIKRLLRNKANYVVLEGFLSELLHTQIKIQTLLESEGNQQTEEDKSNRVDILAETENSELVLIEVQNNSQLDYFHRMLYGVSQLVTEYLEQGEEYGKIRKIYSVNIVYFNLGKGDDYIYRLRSEFMGVNQGDILEPTLAQERKYTIEKVADIFPEYYLLKVKNFKGIAKNSLDEWIYFLKNSEIKEEFRALGMVEAKETLRVNNLSDEERAAYKRYMNNKSYEASILSTQEFEAQWQIEQIEQAEIRGRLEGREEGREEGRLEGRKEGKRSLLLGQLERRFPEIASQLSAAIVGLNSQDLDNLADAMWDFQTSADLLDWLQEHSS</sequence>
<dbReference type="PANTHER" id="PTHR41317">
    <property type="entry name" value="PD-(D_E)XK NUCLEASE FAMILY TRANSPOSASE"/>
    <property type="match status" value="1"/>
</dbReference>
<dbReference type="Pfam" id="PF12784">
    <property type="entry name" value="PDDEXK_2"/>
    <property type="match status" value="1"/>
</dbReference>
<dbReference type="PANTHER" id="PTHR41317:SF1">
    <property type="entry name" value="PD-(D_E)XK NUCLEASE FAMILY TRANSPOSASE"/>
    <property type="match status" value="1"/>
</dbReference>
<evidence type="ECO:0000313" key="2">
    <source>
        <dbReference type="EMBL" id="WAN69011.1"/>
    </source>
</evidence>
<dbReference type="EMBL" id="CP017708">
    <property type="protein sequence ID" value="WAN69011.1"/>
    <property type="molecule type" value="Genomic_DNA"/>
</dbReference>